<dbReference type="GO" id="GO:0032259">
    <property type="term" value="P:methylation"/>
    <property type="evidence" value="ECO:0007669"/>
    <property type="project" value="UniProtKB-KW"/>
</dbReference>
<dbReference type="Gene3D" id="3.40.50.150">
    <property type="entry name" value="Vaccinia Virus protein VP39"/>
    <property type="match status" value="1"/>
</dbReference>
<feature type="domain" description="Methyltransferase" evidence="3">
    <location>
        <begin position="47"/>
        <end position="138"/>
    </location>
</feature>
<reference evidence="4 5" key="1">
    <citation type="submission" date="2019-09" db="EMBL/GenBank/DDBJ databases">
        <title>Genome sequence and assembly of Flavobacterium sp.</title>
        <authorList>
            <person name="Chhetri G."/>
        </authorList>
    </citation>
    <scope>NUCLEOTIDE SEQUENCE [LARGE SCALE GENOMIC DNA]</scope>
    <source>
        <strain evidence="4 5">SNL9</strain>
    </source>
</reference>
<organism evidence="4 5">
    <name type="scientific">Paenimyroides baculatum</name>
    <dbReference type="NCBI Taxonomy" id="2608000"/>
    <lineage>
        <taxon>Bacteria</taxon>
        <taxon>Pseudomonadati</taxon>
        <taxon>Bacteroidota</taxon>
        <taxon>Flavobacteriia</taxon>
        <taxon>Flavobacteriales</taxon>
        <taxon>Flavobacteriaceae</taxon>
        <taxon>Paenimyroides</taxon>
    </lineage>
</organism>
<evidence type="ECO:0000256" key="2">
    <source>
        <dbReference type="ARBA" id="ARBA00022679"/>
    </source>
</evidence>
<dbReference type="GO" id="GO:0008168">
    <property type="term" value="F:methyltransferase activity"/>
    <property type="evidence" value="ECO:0007669"/>
    <property type="project" value="UniProtKB-KW"/>
</dbReference>
<dbReference type="RefSeq" id="WP_150011674.1">
    <property type="nucleotide sequence ID" value="NZ_VWSG01000004.1"/>
</dbReference>
<sequence>MDQYKETFDTWNKIAELYQDKFMKLDLYNNSYDFFCDTITKPNAKLLEIGCGPGNITKYLLNKKADFDILGIDIAPNMIELSKKNNPTANFVVMDTREINTLATKFDGIIAGFCLPYLSQTECQDLILNSYELLNENGVIYLSFVEGDIKESGFKVGNAGRVYFYYHNLDDLKDKLIKTKFQEIETFKVAYKRLKTESEIHTILIAKKIA</sequence>
<dbReference type="AlphaFoldDB" id="A0A5M6CKH9"/>
<gene>
    <name evidence="4" type="ORF">F0460_07110</name>
</gene>
<dbReference type="PANTHER" id="PTHR43861:SF1">
    <property type="entry name" value="TRANS-ACONITATE 2-METHYLTRANSFERASE"/>
    <property type="match status" value="1"/>
</dbReference>
<name>A0A5M6CKH9_9FLAO</name>
<evidence type="ECO:0000313" key="5">
    <source>
        <dbReference type="Proteomes" id="UP000325141"/>
    </source>
</evidence>
<dbReference type="SUPFAM" id="SSF53335">
    <property type="entry name" value="S-adenosyl-L-methionine-dependent methyltransferases"/>
    <property type="match status" value="1"/>
</dbReference>
<comment type="caution">
    <text evidence="4">The sequence shown here is derived from an EMBL/GenBank/DDBJ whole genome shotgun (WGS) entry which is preliminary data.</text>
</comment>
<keyword evidence="5" id="KW-1185">Reference proteome</keyword>
<keyword evidence="2 4" id="KW-0808">Transferase</keyword>
<keyword evidence="1 4" id="KW-0489">Methyltransferase</keyword>
<evidence type="ECO:0000256" key="1">
    <source>
        <dbReference type="ARBA" id="ARBA00022603"/>
    </source>
</evidence>
<dbReference type="InterPro" id="IPR041698">
    <property type="entry name" value="Methyltransf_25"/>
</dbReference>
<evidence type="ECO:0000313" key="4">
    <source>
        <dbReference type="EMBL" id="KAA5535543.1"/>
    </source>
</evidence>
<dbReference type="CDD" id="cd02440">
    <property type="entry name" value="AdoMet_MTases"/>
    <property type="match status" value="1"/>
</dbReference>
<proteinExistence type="predicted"/>
<dbReference type="Proteomes" id="UP000325141">
    <property type="component" value="Unassembled WGS sequence"/>
</dbReference>
<dbReference type="Pfam" id="PF13649">
    <property type="entry name" value="Methyltransf_25"/>
    <property type="match status" value="1"/>
</dbReference>
<dbReference type="EMBL" id="VWSG01000004">
    <property type="protein sequence ID" value="KAA5535543.1"/>
    <property type="molecule type" value="Genomic_DNA"/>
</dbReference>
<dbReference type="InterPro" id="IPR029063">
    <property type="entry name" value="SAM-dependent_MTases_sf"/>
</dbReference>
<protein>
    <submittedName>
        <fullName evidence="4">Class I SAM-dependent methyltransferase</fullName>
    </submittedName>
</protein>
<evidence type="ECO:0000259" key="3">
    <source>
        <dbReference type="Pfam" id="PF13649"/>
    </source>
</evidence>
<dbReference type="PANTHER" id="PTHR43861">
    <property type="entry name" value="TRANS-ACONITATE 2-METHYLTRANSFERASE-RELATED"/>
    <property type="match status" value="1"/>
</dbReference>
<accession>A0A5M6CKH9</accession>